<dbReference type="Proteomes" id="UP000594454">
    <property type="component" value="Chromosome 6"/>
</dbReference>
<feature type="domain" description="HTH myb-type" evidence="8">
    <location>
        <begin position="413"/>
        <end position="464"/>
    </location>
</feature>
<organism evidence="9 10">
    <name type="scientific">Hermetia illucens</name>
    <name type="common">Black soldier fly</name>
    <dbReference type="NCBI Taxonomy" id="343691"/>
    <lineage>
        <taxon>Eukaryota</taxon>
        <taxon>Metazoa</taxon>
        <taxon>Ecdysozoa</taxon>
        <taxon>Arthropoda</taxon>
        <taxon>Hexapoda</taxon>
        <taxon>Insecta</taxon>
        <taxon>Pterygota</taxon>
        <taxon>Neoptera</taxon>
        <taxon>Endopterygota</taxon>
        <taxon>Diptera</taxon>
        <taxon>Brachycera</taxon>
        <taxon>Stratiomyomorpha</taxon>
        <taxon>Stratiomyidae</taxon>
        <taxon>Hermetiinae</taxon>
        <taxon>Hermetia</taxon>
    </lineage>
</organism>
<name>A0A7R8Z226_HERIL</name>
<dbReference type="InterPro" id="IPR009057">
    <property type="entry name" value="Homeodomain-like_sf"/>
</dbReference>
<reference evidence="9 10" key="1">
    <citation type="submission" date="2020-11" db="EMBL/GenBank/DDBJ databases">
        <authorList>
            <person name="Wallbank WR R."/>
            <person name="Pardo Diaz C."/>
            <person name="Kozak K."/>
            <person name="Martin S."/>
            <person name="Jiggins C."/>
            <person name="Moest M."/>
            <person name="Warren A I."/>
            <person name="Generalovic N T."/>
            <person name="Byers J.R.P. K."/>
            <person name="Montejo-Kovacevich G."/>
            <person name="Yen C E."/>
        </authorList>
    </citation>
    <scope>NUCLEOTIDE SEQUENCE [LARGE SCALE GENOMIC DNA]</scope>
</reference>
<keyword evidence="2" id="KW-0805">Transcription regulation</keyword>
<evidence type="ECO:0000256" key="1">
    <source>
        <dbReference type="ARBA" id="ARBA00004123"/>
    </source>
</evidence>
<comment type="subcellular location">
    <subcellularLocation>
        <location evidence="1">Nucleus</location>
    </subcellularLocation>
</comment>
<proteinExistence type="predicted"/>
<evidence type="ECO:0000313" key="10">
    <source>
        <dbReference type="Proteomes" id="UP000594454"/>
    </source>
</evidence>
<feature type="domain" description="Myb-like" evidence="7">
    <location>
        <begin position="249"/>
        <end position="300"/>
    </location>
</feature>
<sequence length="722" mass="84219">MELNSGGMGSSFNENNEANYTELEESDSSDENEDSDSDDGIFIEIHPMRDHVQHVTNILRNHLTVTNENALVINRAMQAKLLSFREMLTDLLQKCEQKYLRNQGTLEDSRKNAIYPYYRKCGAPFFKDLDKFHAPVNSDYKTRVEERGELFPLDLKMVPQHHWSVTDKCNLVQAVKTQVLNYLHAGRTEKNEFIRVTKENMEQHSSRLAKLLEIVGGDFKIDWELVSKMGLMGKHSEANCYAMWQGFLRPDLNRGKWTKHENENLMRVAKKYNFQNWSLISQEIPGRSENQCFVQFQHTVNLNLNSSRKWTAYEDRQLLRAVKLHSTGGNINWNKIRGYFINRDRKSICRRYLNVLNPNIKKGSFSREEDCVLLAAVEEYGENFACIPMSLFPNRSRSQVKNRWHNTIKYQNVHQAWTIEDDEKLIEYVKQNGTGKWAELAKVMKTHTRTSCRTRYSVIEKFFAKNPVATVKDIPRKNRGLLTDVSRDNWVEKIYELKTQGDTYAEKRAKRREVQQRRKENRACNYRNLLRPVGRQFYELFKYSYDYDFQKSPGIQDFVKKTIPILFKCYEFEIPITKFGNFRKSFTRKEADVLVASCTERNRKQFHDTQEIPPNWAALLGLRALIILKNSDNYTKITQKVAAKSRTQTSAECTFRKRFLNTFFNTTLLTKLNPSLLGNDKGFVVRYISNESKSDGSDPCKSATTDSCAEELTSPSAKKPKL</sequence>
<dbReference type="InterPro" id="IPR017930">
    <property type="entry name" value="Myb_dom"/>
</dbReference>
<feature type="region of interest" description="Disordered" evidence="6">
    <location>
        <begin position="691"/>
        <end position="722"/>
    </location>
</feature>
<evidence type="ECO:0000313" key="9">
    <source>
        <dbReference type="EMBL" id="CAD7093126.1"/>
    </source>
</evidence>
<keyword evidence="4" id="KW-0804">Transcription</keyword>
<dbReference type="GO" id="GO:0001006">
    <property type="term" value="F:RNA polymerase III type 3 promoter sequence-specific DNA binding"/>
    <property type="evidence" value="ECO:0007669"/>
    <property type="project" value="TreeGrafter"/>
</dbReference>
<feature type="domain" description="Myb-like" evidence="7">
    <location>
        <begin position="309"/>
        <end position="356"/>
    </location>
</feature>
<dbReference type="Pfam" id="PF13921">
    <property type="entry name" value="Myb_DNA-bind_6"/>
    <property type="match status" value="1"/>
</dbReference>
<evidence type="ECO:0008006" key="11">
    <source>
        <dbReference type="Google" id="ProtNLM"/>
    </source>
</evidence>
<dbReference type="PROSITE" id="PS51294">
    <property type="entry name" value="HTH_MYB"/>
    <property type="match status" value="3"/>
</dbReference>
<dbReference type="InParanoid" id="A0A7R8Z226"/>
<dbReference type="SUPFAM" id="SSF46689">
    <property type="entry name" value="Homeodomain-like"/>
    <property type="match status" value="4"/>
</dbReference>
<dbReference type="PANTHER" id="PTHR46621">
    <property type="entry name" value="SNRNA-ACTIVATING PROTEIN COMPLEX SUBUNIT 4"/>
    <property type="match status" value="1"/>
</dbReference>
<evidence type="ECO:0000256" key="2">
    <source>
        <dbReference type="ARBA" id="ARBA00023015"/>
    </source>
</evidence>
<gene>
    <name evidence="9" type="ORF">HERILL_LOCUS15433</name>
</gene>
<accession>A0A7R8Z226</accession>
<dbReference type="AlphaFoldDB" id="A0A7R8Z226"/>
<dbReference type="CDD" id="cd00167">
    <property type="entry name" value="SANT"/>
    <property type="match status" value="4"/>
</dbReference>
<dbReference type="FunCoup" id="A0A7R8Z226">
    <property type="interactions" value="4"/>
</dbReference>
<evidence type="ECO:0000256" key="3">
    <source>
        <dbReference type="ARBA" id="ARBA00023125"/>
    </source>
</evidence>
<evidence type="ECO:0000256" key="5">
    <source>
        <dbReference type="ARBA" id="ARBA00023242"/>
    </source>
</evidence>
<protein>
    <recommendedName>
        <fullName evidence="11">snRNA-activating protein complex subunit 4</fullName>
    </recommendedName>
</protein>
<feature type="compositionally biased region" description="Acidic residues" evidence="6">
    <location>
        <begin position="22"/>
        <end position="40"/>
    </location>
</feature>
<evidence type="ECO:0000259" key="7">
    <source>
        <dbReference type="PROSITE" id="PS50090"/>
    </source>
</evidence>
<feature type="domain" description="Myb-like" evidence="7">
    <location>
        <begin position="357"/>
        <end position="408"/>
    </location>
</feature>
<evidence type="ECO:0000256" key="4">
    <source>
        <dbReference type="ARBA" id="ARBA00023163"/>
    </source>
</evidence>
<dbReference type="GO" id="GO:0042796">
    <property type="term" value="P:snRNA transcription by RNA polymerase III"/>
    <property type="evidence" value="ECO:0007669"/>
    <property type="project" value="TreeGrafter"/>
</dbReference>
<dbReference type="GO" id="GO:0005634">
    <property type="term" value="C:nucleus"/>
    <property type="evidence" value="ECO:0007669"/>
    <property type="project" value="UniProtKB-SubCell"/>
</dbReference>
<dbReference type="InterPro" id="IPR001005">
    <property type="entry name" value="SANT/Myb"/>
</dbReference>
<feature type="domain" description="HTH myb-type" evidence="8">
    <location>
        <begin position="357"/>
        <end position="412"/>
    </location>
</feature>
<dbReference type="Pfam" id="PF00249">
    <property type="entry name" value="Myb_DNA-binding"/>
    <property type="match status" value="2"/>
</dbReference>
<dbReference type="InterPro" id="IPR051575">
    <property type="entry name" value="Myb-like_DNA-bd"/>
</dbReference>
<dbReference type="PROSITE" id="PS50090">
    <property type="entry name" value="MYB_LIKE"/>
    <property type="match status" value="4"/>
</dbReference>
<keyword evidence="10" id="KW-1185">Reference proteome</keyword>
<dbReference type="GO" id="GO:0000978">
    <property type="term" value="F:RNA polymerase II cis-regulatory region sequence-specific DNA binding"/>
    <property type="evidence" value="ECO:0007669"/>
    <property type="project" value="TreeGrafter"/>
</dbReference>
<dbReference type="OrthoDB" id="2143914at2759"/>
<evidence type="ECO:0000256" key="6">
    <source>
        <dbReference type="SAM" id="MobiDB-lite"/>
    </source>
</evidence>
<keyword evidence="3" id="KW-0238">DNA-binding</keyword>
<dbReference type="GO" id="GO:0019185">
    <property type="term" value="C:snRNA-activating protein complex"/>
    <property type="evidence" value="ECO:0007669"/>
    <property type="project" value="TreeGrafter"/>
</dbReference>
<dbReference type="EMBL" id="LR899014">
    <property type="protein sequence ID" value="CAD7093126.1"/>
    <property type="molecule type" value="Genomic_DNA"/>
</dbReference>
<feature type="domain" description="Myb-like" evidence="7">
    <location>
        <begin position="417"/>
        <end position="460"/>
    </location>
</feature>
<feature type="region of interest" description="Disordered" evidence="6">
    <location>
        <begin position="1"/>
        <end position="40"/>
    </location>
</feature>
<feature type="compositionally biased region" description="Polar residues" evidence="6">
    <location>
        <begin position="10"/>
        <end position="19"/>
    </location>
</feature>
<dbReference type="PANTHER" id="PTHR46621:SF1">
    <property type="entry name" value="SNRNA-ACTIVATING PROTEIN COMPLEX SUBUNIT 4"/>
    <property type="match status" value="1"/>
</dbReference>
<dbReference type="Gene3D" id="1.10.10.60">
    <property type="entry name" value="Homeodomain-like"/>
    <property type="match status" value="4"/>
</dbReference>
<evidence type="ECO:0000259" key="8">
    <source>
        <dbReference type="PROSITE" id="PS51294"/>
    </source>
</evidence>
<keyword evidence="5" id="KW-0539">Nucleus</keyword>
<feature type="domain" description="HTH myb-type" evidence="8">
    <location>
        <begin position="249"/>
        <end position="304"/>
    </location>
</feature>
<dbReference type="GO" id="GO:0042795">
    <property type="term" value="P:snRNA transcription by RNA polymerase II"/>
    <property type="evidence" value="ECO:0007669"/>
    <property type="project" value="TreeGrafter"/>
</dbReference>
<dbReference type="SMART" id="SM00717">
    <property type="entry name" value="SANT"/>
    <property type="match status" value="4"/>
</dbReference>